<evidence type="ECO:0000259" key="1">
    <source>
        <dbReference type="Pfam" id="PF19305"/>
    </source>
</evidence>
<dbReference type="GO" id="GO:0016829">
    <property type="term" value="F:lyase activity"/>
    <property type="evidence" value="ECO:0007669"/>
    <property type="project" value="InterPro"/>
</dbReference>
<dbReference type="AlphaFoldDB" id="A0A6J7TU56"/>
<dbReference type="Pfam" id="PF19305">
    <property type="entry name" value="MmgE_PrpD_C"/>
    <property type="match status" value="1"/>
</dbReference>
<proteinExistence type="predicted"/>
<gene>
    <name evidence="2" type="ORF">UFOPK4295_01450</name>
</gene>
<name>A0A6J7TU56_9ZZZZ</name>
<sequence length="89" mass="9875">MHADERATEIFPRAFAAHLKIIMKDGSAVEHRVDASRGSELAPLTREDVLTKFTLNASRALPESAVSELLANSALKDRDELERFLKVLS</sequence>
<dbReference type="EMBL" id="CAFBQF010000104">
    <property type="protein sequence ID" value="CAB5056246.1"/>
    <property type="molecule type" value="Genomic_DNA"/>
</dbReference>
<reference evidence="2" key="1">
    <citation type="submission" date="2020-05" db="EMBL/GenBank/DDBJ databases">
        <authorList>
            <person name="Chiriac C."/>
            <person name="Salcher M."/>
            <person name="Ghai R."/>
            <person name="Kavagutti S V."/>
        </authorList>
    </citation>
    <scope>NUCLEOTIDE SEQUENCE</scope>
</reference>
<dbReference type="InterPro" id="IPR036148">
    <property type="entry name" value="MmgE/PrpD_sf"/>
</dbReference>
<evidence type="ECO:0000313" key="2">
    <source>
        <dbReference type="EMBL" id="CAB5056246.1"/>
    </source>
</evidence>
<accession>A0A6J7TU56</accession>
<dbReference type="InterPro" id="IPR045337">
    <property type="entry name" value="MmgE_PrpD_C"/>
</dbReference>
<dbReference type="SUPFAM" id="SSF103378">
    <property type="entry name" value="2-methylcitrate dehydratase PrpD"/>
    <property type="match status" value="1"/>
</dbReference>
<feature type="domain" description="MmgE/PrpD C-terminal" evidence="1">
    <location>
        <begin position="1"/>
        <end position="67"/>
    </location>
</feature>
<organism evidence="2">
    <name type="scientific">freshwater metagenome</name>
    <dbReference type="NCBI Taxonomy" id="449393"/>
    <lineage>
        <taxon>unclassified sequences</taxon>
        <taxon>metagenomes</taxon>
        <taxon>ecological metagenomes</taxon>
    </lineage>
</organism>
<protein>
    <submittedName>
        <fullName evidence="2">Unannotated protein</fullName>
    </submittedName>
</protein>